<dbReference type="OrthoDB" id="7794186at2"/>
<dbReference type="AlphaFoldDB" id="A0A238YXP2"/>
<dbReference type="Gene3D" id="2.60.40.1080">
    <property type="match status" value="1"/>
</dbReference>
<dbReference type="Gene3D" id="2.60.120.380">
    <property type="match status" value="2"/>
</dbReference>
<dbReference type="Gene3D" id="2.60.40.1120">
    <property type="entry name" value="Carboxypeptidase-like, regulatory domain"/>
    <property type="match status" value="2"/>
</dbReference>
<dbReference type="Pfam" id="PF13620">
    <property type="entry name" value="CarboxypepD_reg"/>
    <property type="match status" value="1"/>
</dbReference>
<evidence type="ECO:0000313" key="1">
    <source>
        <dbReference type="EMBL" id="SNR75531.1"/>
    </source>
</evidence>
<dbReference type="SUPFAM" id="SSF49464">
    <property type="entry name" value="Carboxypeptidase regulatory domain-like"/>
    <property type="match status" value="1"/>
</dbReference>
<evidence type="ECO:0000313" key="2">
    <source>
        <dbReference type="Proteomes" id="UP000198405"/>
    </source>
</evidence>
<dbReference type="SUPFAM" id="SSF49452">
    <property type="entry name" value="Starch-binding domain-like"/>
    <property type="match status" value="1"/>
</dbReference>
<sequence length="1209" mass="135044">MKGVKPFLRLLLLVILIPFILGCFPSEDNKESEPTTDVSSESSSYTIEKSSGKIKFEVENINYMNGTLIATPDKVKYAIENSIENTNNTFSNIITYENSTVIIDNVTPSSNISITFLTENKTEGFQLNNISVKESETVDLGKISLTKTYNMTLEVQTNKYESLLLNIPELLIKNRKILPNTTETIQNIPEGCYLVAISDINGNVIFFKYIKVPEESDITVTLDDFISSSKIKGTIQDEDGNPISEAIITLQPSKGNFLLNLSDSAGKFEFKNVAIGSYTLSVRKEGFVPVEKEINISEYGSDLNIGNITLKKETTTGSVMGYVFLPGEDTNAGTIIGYEKVGDSSQIETKAYTSKSDGFFLIKNLPEGEYKLNITPTKDYFKTKTITFTIIKGDTTFITEPIILERQLGSISGTLTLPSSDTLFSIDINIYNSNNNELLKTYHFYDINPQTPFNFILNNIPAGYDGYILSISGRDGEGNSLKEENIFINSISPGETYTVSYPIEIEYIDPNPPEITYTKFLNLDNPKVSVCNETTKTCFLNPENRLNIEVAATDDDGDLINYNFYSNAGVWLYKNPTTGKAILKLPDEGGIYTLTIEATSNSRKDIATYTLNVNHYPEIDILSPSESELTKLNPKTYSANEEVKIVTSIFDLEDSVENLSIQWFSDLQGLLSTNTTTLEKVLLPGIHRIEISATDSNGLLSKKEIYVKVNPIDYVWLKEPDIPYLKLYTTSDGIYLNDKFQIPEATTDKTLIFESPNETIASVNNNGTITANKSGTAIIKIHSQETDENNKPLYEYQIVTRVLGDLDSEENKTLSSGQIKQIRVQTAKLSDIDGDGFVEDYIPIKLHFPAPGKYEILMFDKKLLIDDSYVEGQIYLNNGPATGTTINTEGAIELEVVNPSDNYELRLYPKNTNYETDCDLLLKIGIFPSEEIPASFPETQIYAVWDGNLEPNDVPATAYPLQLGKSIVTNVNLFSYDTADYYVLKNLTEDTYTVTVTVLEGTDSSYSYNGYVYVELYDPLGNKVDSYKVADDDSPDPGDSLTFTFKVITQGDYKIKVYRGNNRLTYYSLVVYPSVENGLIQDAEGEPNNSLPTATPINLSETIQGKVNFESYDTADYYVLKNLTEDTYTVTVTVLEGTDSSYSYNGYVYVELYDPLGNKVDSYKVADDDSPDPGDSLTFTFKVITQGDYKIKVYRGNNRLTYYSLVVEK</sequence>
<dbReference type="Proteomes" id="UP000198405">
    <property type="component" value="Unassembled WGS sequence"/>
</dbReference>
<organism evidence="1 2">
    <name type="scientific">Desulfurobacterium atlanticum</name>
    <dbReference type="NCBI Taxonomy" id="240169"/>
    <lineage>
        <taxon>Bacteria</taxon>
        <taxon>Pseudomonadati</taxon>
        <taxon>Aquificota</taxon>
        <taxon>Aquificia</taxon>
        <taxon>Desulfurobacteriales</taxon>
        <taxon>Desulfurobacteriaceae</taxon>
        <taxon>Desulfurobacterium</taxon>
    </lineage>
</organism>
<dbReference type="PROSITE" id="PS51257">
    <property type="entry name" value="PROKAR_LIPOPROTEIN"/>
    <property type="match status" value="1"/>
</dbReference>
<dbReference type="RefSeq" id="WP_089322956.1">
    <property type="nucleotide sequence ID" value="NZ_FZOB01000005.1"/>
</dbReference>
<dbReference type="InterPro" id="IPR013784">
    <property type="entry name" value="Carb-bd-like_fold"/>
</dbReference>
<keyword evidence="2" id="KW-1185">Reference proteome</keyword>
<name>A0A238YXP2_9BACT</name>
<dbReference type="GO" id="GO:0030246">
    <property type="term" value="F:carbohydrate binding"/>
    <property type="evidence" value="ECO:0007669"/>
    <property type="project" value="InterPro"/>
</dbReference>
<reference evidence="2" key="1">
    <citation type="submission" date="2017-06" db="EMBL/GenBank/DDBJ databases">
        <authorList>
            <person name="Varghese N."/>
            <person name="Submissions S."/>
        </authorList>
    </citation>
    <scope>NUCLEOTIDE SEQUENCE [LARGE SCALE GENOMIC DNA]</scope>
    <source>
        <strain evidence="2">DSM 15668</strain>
    </source>
</reference>
<protein>
    <submittedName>
        <fullName evidence="1">Ig-like domain (Group 2)</fullName>
    </submittedName>
</protein>
<dbReference type="InterPro" id="IPR008964">
    <property type="entry name" value="Invasin/intimin_cell_adhesion"/>
</dbReference>
<dbReference type="SUPFAM" id="SSF49373">
    <property type="entry name" value="Invasin/intimin cell-adhesion fragments"/>
    <property type="match status" value="1"/>
</dbReference>
<proteinExistence type="predicted"/>
<accession>A0A238YXP2</accession>
<dbReference type="EMBL" id="FZOB01000005">
    <property type="protein sequence ID" value="SNR75531.1"/>
    <property type="molecule type" value="Genomic_DNA"/>
</dbReference>
<gene>
    <name evidence="1" type="ORF">SAMN06265340_10567</name>
</gene>
<dbReference type="InterPro" id="IPR008969">
    <property type="entry name" value="CarboxyPept-like_regulatory"/>
</dbReference>